<protein>
    <submittedName>
        <fullName evidence="2">Uncharacterized protein</fullName>
    </submittedName>
</protein>
<accession>A0A0D2AX62</accession>
<feature type="transmembrane region" description="Helical" evidence="1">
    <location>
        <begin position="202"/>
        <end position="221"/>
    </location>
</feature>
<dbReference type="Proteomes" id="UP000053328">
    <property type="component" value="Unassembled WGS sequence"/>
</dbReference>
<keyword evidence="1" id="KW-1133">Transmembrane helix</keyword>
<evidence type="ECO:0000256" key="1">
    <source>
        <dbReference type="SAM" id="Phobius"/>
    </source>
</evidence>
<keyword evidence="3" id="KW-1185">Reference proteome</keyword>
<proteinExistence type="predicted"/>
<feature type="transmembrane region" description="Helical" evidence="1">
    <location>
        <begin position="233"/>
        <end position="255"/>
    </location>
</feature>
<keyword evidence="1" id="KW-0472">Membrane</keyword>
<dbReference type="RefSeq" id="XP_016231519.1">
    <property type="nucleotide sequence ID" value="XM_016384917.1"/>
</dbReference>
<dbReference type="HOGENOM" id="CLU_963230_0_0_1"/>
<feature type="transmembrane region" description="Helical" evidence="1">
    <location>
        <begin position="168"/>
        <end position="190"/>
    </location>
</feature>
<dbReference type="VEuPathDB" id="FungiDB:PV08_10603"/>
<dbReference type="EMBL" id="KN847499">
    <property type="protein sequence ID" value="KIW11303.1"/>
    <property type="molecule type" value="Genomic_DNA"/>
</dbReference>
<evidence type="ECO:0000313" key="3">
    <source>
        <dbReference type="Proteomes" id="UP000053328"/>
    </source>
</evidence>
<keyword evidence="1" id="KW-0812">Transmembrane</keyword>
<sequence length="289" mass="33285">MASRYCKALAEHGRPDNKRSDIVETYLQQIEDVQLGRRKFSAEYLESRELLEYWDLVQAMYREFFNDHPSYTEVGGGKLNELEIFEKDVEQLTTTLLAAVNSGSLNHDGRVTIRRRWSILDRLMQEHYSRTNTKRTSLSWSDIASQFREARSPNESKELNVDWTSTCMWLTFTATVIVALPTFALAFQYSPHARGSTLDADFWFLLQSCSMQFLGFLTVGIPMWKGKLLSVHVWYWTWGFIGLAMSCTLAAPFIYCKLRTEWSAFLVIVAGTIQAFVTLQITLIANHSL</sequence>
<evidence type="ECO:0000313" key="2">
    <source>
        <dbReference type="EMBL" id="KIW11303.1"/>
    </source>
</evidence>
<gene>
    <name evidence="2" type="ORF">PV08_10603</name>
</gene>
<dbReference type="OrthoDB" id="3560543at2759"/>
<feature type="transmembrane region" description="Helical" evidence="1">
    <location>
        <begin position="262"/>
        <end position="285"/>
    </location>
</feature>
<name>A0A0D2AX62_9EURO</name>
<reference evidence="2 3" key="1">
    <citation type="submission" date="2015-01" db="EMBL/GenBank/DDBJ databases">
        <title>The Genome Sequence of Exophiala spinifera CBS89968.</title>
        <authorList>
            <consortium name="The Broad Institute Genomics Platform"/>
            <person name="Cuomo C."/>
            <person name="de Hoog S."/>
            <person name="Gorbushina A."/>
            <person name="Stielow B."/>
            <person name="Teixiera M."/>
            <person name="Abouelleil A."/>
            <person name="Chapman S.B."/>
            <person name="Priest M."/>
            <person name="Young S.K."/>
            <person name="Wortman J."/>
            <person name="Nusbaum C."/>
            <person name="Birren B."/>
        </authorList>
    </citation>
    <scope>NUCLEOTIDE SEQUENCE [LARGE SCALE GENOMIC DNA]</scope>
    <source>
        <strain evidence="2 3">CBS 89968</strain>
    </source>
</reference>
<dbReference type="AlphaFoldDB" id="A0A0D2AX62"/>
<organism evidence="2 3">
    <name type="scientific">Exophiala spinifera</name>
    <dbReference type="NCBI Taxonomy" id="91928"/>
    <lineage>
        <taxon>Eukaryota</taxon>
        <taxon>Fungi</taxon>
        <taxon>Dikarya</taxon>
        <taxon>Ascomycota</taxon>
        <taxon>Pezizomycotina</taxon>
        <taxon>Eurotiomycetes</taxon>
        <taxon>Chaetothyriomycetidae</taxon>
        <taxon>Chaetothyriales</taxon>
        <taxon>Herpotrichiellaceae</taxon>
        <taxon>Exophiala</taxon>
    </lineage>
</organism>
<dbReference type="GeneID" id="27337686"/>